<gene>
    <name evidence="6" type="ORF">LSALG_LOCUS19030</name>
</gene>
<dbReference type="InterPro" id="IPR000157">
    <property type="entry name" value="TIR_dom"/>
</dbReference>
<organism evidence="6 7">
    <name type="scientific">Lactuca saligna</name>
    <name type="common">Willowleaf lettuce</name>
    <dbReference type="NCBI Taxonomy" id="75948"/>
    <lineage>
        <taxon>Eukaryota</taxon>
        <taxon>Viridiplantae</taxon>
        <taxon>Streptophyta</taxon>
        <taxon>Embryophyta</taxon>
        <taxon>Tracheophyta</taxon>
        <taxon>Spermatophyta</taxon>
        <taxon>Magnoliopsida</taxon>
        <taxon>eudicotyledons</taxon>
        <taxon>Gunneridae</taxon>
        <taxon>Pentapetalae</taxon>
        <taxon>asterids</taxon>
        <taxon>campanulids</taxon>
        <taxon>Asterales</taxon>
        <taxon>Asteraceae</taxon>
        <taxon>Cichorioideae</taxon>
        <taxon>Cichorieae</taxon>
        <taxon>Lactucinae</taxon>
        <taxon>Lactuca</taxon>
    </lineage>
</organism>
<proteinExistence type="predicted"/>
<dbReference type="PROSITE" id="PS50104">
    <property type="entry name" value="TIR"/>
    <property type="match status" value="1"/>
</dbReference>
<evidence type="ECO:0000313" key="7">
    <source>
        <dbReference type="Proteomes" id="UP001177003"/>
    </source>
</evidence>
<dbReference type="Proteomes" id="UP001177003">
    <property type="component" value="Chromosome 4"/>
</dbReference>
<dbReference type="SUPFAM" id="SSF52200">
    <property type="entry name" value="Toll/Interleukin receptor TIR domain"/>
    <property type="match status" value="1"/>
</dbReference>
<dbReference type="Pfam" id="PF01582">
    <property type="entry name" value="TIR"/>
    <property type="match status" value="1"/>
</dbReference>
<comment type="catalytic activity">
    <reaction evidence="4">
        <text>NAD(+) + H2O = ADP-D-ribose + nicotinamide + H(+)</text>
        <dbReference type="Rhea" id="RHEA:16301"/>
        <dbReference type="ChEBI" id="CHEBI:15377"/>
        <dbReference type="ChEBI" id="CHEBI:15378"/>
        <dbReference type="ChEBI" id="CHEBI:17154"/>
        <dbReference type="ChEBI" id="CHEBI:57540"/>
        <dbReference type="ChEBI" id="CHEBI:57967"/>
        <dbReference type="EC" id="3.2.2.6"/>
    </reaction>
    <physiologicalReaction direction="left-to-right" evidence="4">
        <dbReference type="Rhea" id="RHEA:16302"/>
    </physiologicalReaction>
</comment>
<dbReference type="PANTHER" id="PTHR32009:SF39">
    <property type="entry name" value="TIR DOMAIN-CONTAINING PROTEIN"/>
    <property type="match status" value="1"/>
</dbReference>
<keyword evidence="7" id="KW-1185">Reference proteome</keyword>
<name>A0AA35YS33_LACSI</name>
<protein>
    <recommendedName>
        <fullName evidence="1">ADP-ribosyl cyclase/cyclic ADP-ribose hydrolase</fullName>
        <ecNumber evidence="1">3.2.2.6</ecNumber>
    </recommendedName>
</protein>
<feature type="domain" description="TIR" evidence="5">
    <location>
        <begin position="40"/>
        <end position="129"/>
    </location>
</feature>
<dbReference type="GO" id="GO:0061809">
    <property type="term" value="F:NAD+ nucleosidase activity, cyclic ADP-ribose generating"/>
    <property type="evidence" value="ECO:0007669"/>
    <property type="project" value="UniProtKB-EC"/>
</dbReference>
<sequence>MPTLSCHLVKTSPNKELISWDMPNIPSMASSSTLSIHKSYQYDVFLSFRGEDTRKTFVDHLYAALERSRIHAYKDDERLQKGKKIDEELLKSIEDSKIFIIIFSLNYASPSWCLRELVKIMECQKSNDQ</sequence>
<dbReference type="Gene3D" id="3.40.50.10140">
    <property type="entry name" value="Toll/interleukin-1 receptor homology (TIR) domain"/>
    <property type="match status" value="1"/>
</dbReference>
<evidence type="ECO:0000256" key="3">
    <source>
        <dbReference type="ARBA" id="ARBA00023027"/>
    </source>
</evidence>
<accession>A0AA35YS33</accession>
<dbReference type="EMBL" id="OX465080">
    <property type="protein sequence ID" value="CAI9279218.1"/>
    <property type="molecule type" value="Genomic_DNA"/>
</dbReference>
<dbReference type="SMART" id="SM00255">
    <property type="entry name" value="TIR"/>
    <property type="match status" value="1"/>
</dbReference>
<dbReference type="AlphaFoldDB" id="A0AA35YS33"/>
<dbReference type="PANTHER" id="PTHR32009">
    <property type="entry name" value="TMV RESISTANCE PROTEIN N-LIKE"/>
    <property type="match status" value="1"/>
</dbReference>
<evidence type="ECO:0000256" key="1">
    <source>
        <dbReference type="ARBA" id="ARBA00011982"/>
    </source>
</evidence>
<dbReference type="InterPro" id="IPR035897">
    <property type="entry name" value="Toll_tir_struct_dom_sf"/>
</dbReference>
<dbReference type="EC" id="3.2.2.6" evidence="1"/>
<dbReference type="GO" id="GO:0007165">
    <property type="term" value="P:signal transduction"/>
    <property type="evidence" value="ECO:0007669"/>
    <property type="project" value="InterPro"/>
</dbReference>
<keyword evidence="3" id="KW-0520">NAD</keyword>
<keyword evidence="2" id="KW-0378">Hydrolase</keyword>
<reference evidence="6" key="1">
    <citation type="submission" date="2023-04" db="EMBL/GenBank/DDBJ databases">
        <authorList>
            <person name="Vijverberg K."/>
            <person name="Xiong W."/>
            <person name="Schranz E."/>
        </authorList>
    </citation>
    <scope>NUCLEOTIDE SEQUENCE</scope>
</reference>
<evidence type="ECO:0000259" key="5">
    <source>
        <dbReference type="PROSITE" id="PS50104"/>
    </source>
</evidence>
<evidence type="ECO:0000256" key="4">
    <source>
        <dbReference type="ARBA" id="ARBA00047304"/>
    </source>
</evidence>
<evidence type="ECO:0000256" key="2">
    <source>
        <dbReference type="ARBA" id="ARBA00022801"/>
    </source>
</evidence>
<evidence type="ECO:0000313" key="6">
    <source>
        <dbReference type="EMBL" id="CAI9279218.1"/>
    </source>
</evidence>